<accession>A0AAV6TJB4</accession>
<organism evidence="1 2">
    <name type="scientific">Oedothorax gibbosus</name>
    <dbReference type="NCBI Taxonomy" id="931172"/>
    <lineage>
        <taxon>Eukaryota</taxon>
        <taxon>Metazoa</taxon>
        <taxon>Ecdysozoa</taxon>
        <taxon>Arthropoda</taxon>
        <taxon>Chelicerata</taxon>
        <taxon>Arachnida</taxon>
        <taxon>Araneae</taxon>
        <taxon>Araneomorphae</taxon>
        <taxon>Entelegynae</taxon>
        <taxon>Araneoidea</taxon>
        <taxon>Linyphiidae</taxon>
        <taxon>Erigoninae</taxon>
        <taxon>Oedothorax</taxon>
    </lineage>
</organism>
<dbReference type="AlphaFoldDB" id="A0AAV6TJB4"/>
<name>A0AAV6TJB4_9ARAC</name>
<reference evidence="1 2" key="1">
    <citation type="journal article" date="2022" name="Nat. Ecol. Evol.">
        <title>A masculinizing supergene underlies an exaggerated male reproductive morph in a spider.</title>
        <authorList>
            <person name="Hendrickx F."/>
            <person name="De Corte Z."/>
            <person name="Sonet G."/>
            <person name="Van Belleghem S.M."/>
            <person name="Kostlbacher S."/>
            <person name="Vangestel C."/>
        </authorList>
    </citation>
    <scope>NUCLEOTIDE SEQUENCE [LARGE SCALE GENOMIC DNA]</scope>
    <source>
        <strain evidence="1">W744_W776</strain>
    </source>
</reference>
<comment type="caution">
    <text evidence="1">The sequence shown here is derived from an EMBL/GenBank/DDBJ whole genome shotgun (WGS) entry which is preliminary data.</text>
</comment>
<sequence length="108" mass="12276">MQSRDRILSIEKEGAHVGKLSAGHGHAQHHPSQVVDHVSVHIIKSIIIVVVIKQLDDTRRIGMHRGWIKSVAKERSDQRSESMPFESGEGRMAIGLWRNQPWTSKLQR</sequence>
<gene>
    <name evidence="1" type="ORF">JTE90_017746</name>
</gene>
<dbReference type="EMBL" id="JAFNEN010003579">
    <property type="protein sequence ID" value="KAG8171773.1"/>
    <property type="molecule type" value="Genomic_DNA"/>
</dbReference>
<dbReference type="Proteomes" id="UP000827092">
    <property type="component" value="Unassembled WGS sequence"/>
</dbReference>
<evidence type="ECO:0000313" key="2">
    <source>
        <dbReference type="Proteomes" id="UP000827092"/>
    </source>
</evidence>
<keyword evidence="2" id="KW-1185">Reference proteome</keyword>
<evidence type="ECO:0000313" key="1">
    <source>
        <dbReference type="EMBL" id="KAG8171773.1"/>
    </source>
</evidence>
<protein>
    <submittedName>
        <fullName evidence="1">Uncharacterized protein</fullName>
    </submittedName>
</protein>
<proteinExistence type="predicted"/>